<dbReference type="SUPFAM" id="SSF56300">
    <property type="entry name" value="Metallo-dependent phosphatases"/>
    <property type="match status" value="1"/>
</dbReference>
<dbReference type="VEuPathDB" id="FungiDB:BO70DRAFT_389210"/>
<protein>
    <recommendedName>
        <fullName evidence="3">Calcineurin-like phosphoesterase domain-containing protein</fullName>
    </recommendedName>
</protein>
<gene>
    <name evidence="1" type="ORF">BO70DRAFT_389210</name>
</gene>
<evidence type="ECO:0008006" key="3">
    <source>
        <dbReference type="Google" id="ProtNLM"/>
    </source>
</evidence>
<keyword evidence="2" id="KW-1185">Reference proteome</keyword>
<accession>A0A317VH97</accession>
<dbReference type="RefSeq" id="XP_025396907.1">
    <property type="nucleotide sequence ID" value="XM_025546061.1"/>
</dbReference>
<evidence type="ECO:0000313" key="2">
    <source>
        <dbReference type="Proteomes" id="UP000247233"/>
    </source>
</evidence>
<dbReference type="PANTHER" id="PTHR37844">
    <property type="entry name" value="SER/THR PROTEIN PHOSPHATASE SUPERFAMILY (AFU_ORTHOLOGUE AFUA_1G14840)"/>
    <property type="match status" value="1"/>
</dbReference>
<dbReference type="GeneID" id="37068298"/>
<comment type="caution">
    <text evidence="1">The sequence shown here is derived from an EMBL/GenBank/DDBJ whole genome shotgun (WGS) entry which is preliminary data.</text>
</comment>
<reference evidence="1 2" key="1">
    <citation type="submission" date="2016-12" db="EMBL/GenBank/DDBJ databases">
        <title>The genomes of Aspergillus section Nigri reveals drivers in fungal speciation.</title>
        <authorList>
            <consortium name="DOE Joint Genome Institute"/>
            <person name="Vesth T.C."/>
            <person name="Nybo J."/>
            <person name="Theobald S."/>
            <person name="Brandl J."/>
            <person name="Frisvad J.C."/>
            <person name="Nielsen K.F."/>
            <person name="Lyhne E.K."/>
            <person name="Kogle M.E."/>
            <person name="Kuo A."/>
            <person name="Riley R."/>
            <person name="Clum A."/>
            <person name="Nolan M."/>
            <person name="Lipzen A."/>
            <person name="Salamov A."/>
            <person name="Henrissat B."/>
            <person name="Wiebenga A."/>
            <person name="De Vries R.P."/>
            <person name="Grigoriev I.V."/>
            <person name="Mortensen U.H."/>
            <person name="Andersen M.R."/>
            <person name="Baker S.E."/>
        </authorList>
    </citation>
    <scope>NUCLEOTIDE SEQUENCE [LARGE SCALE GENOMIC DNA]</scope>
    <source>
        <strain evidence="1 2">CBS 117.55</strain>
    </source>
</reference>
<organism evidence="1 2">
    <name type="scientific">Aspergillus heteromorphus CBS 117.55</name>
    <dbReference type="NCBI Taxonomy" id="1448321"/>
    <lineage>
        <taxon>Eukaryota</taxon>
        <taxon>Fungi</taxon>
        <taxon>Dikarya</taxon>
        <taxon>Ascomycota</taxon>
        <taxon>Pezizomycotina</taxon>
        <taxon>Eurotiomycetes</taxon>
        <taxon>Eurotiomycetidae</taxon>
        <taxon>Eurotiales</taxon>
        <taxon>Aspergillaceae</taxon>
        <taxon>Aspergillus</taxon>
        <taxon>Aspergillus subgen. Circumdati</taxon>
    </lineage>
</organism>
<dbReference type="EMBL" id="MSFL01000024">
    <property type="protein sequence ID" value="PWY73736.1"/>
    <property type="molecule type" value="Genomic_DNA"/>
</dbReference>
<proteinExistence type="predicted"/>
<evidence type="ECO:0000313" key="1">
    <source>
        <dbReference type="EMBL" id="PWY73736.1"/>
    </source>
</evidence>
<dbReference type="PANTHER" id="PTHR37844:SF2">
    <property type="entry name" value="SER_THR PROTEIN PHOSPHATASE SUPERFAMILY (AFU_ORTHOLOGUE AFUA_1G14840)"/>
    <property type="match status" value="1"/>
</dbReference>
<dbReference type="InterPro" id="IPR029052">
    <property type="entry name" value="Metallo-depent_PP-like"/>
</dbReference>
<name>A0A317VH97_9EURO</name>
<sequence length="227" mass="25699">MFHKAFSIPNDPPPTFPILSDLHLEVNHQYSSYDFPICATHLILAGDVGLFLVLGNHEFYGESFTEGIERARNLERESCFHGRLLLLHQRPYDIPRSNITVLGCTLWSDVPPQAQEIVQAKIRDFRKVRGWTVDDHNVARDYEGSRLVTGGDPAKTQTQQREVLVVTHHAPSLQGTSIWVFGHTHYTTEFMEGGVRVVSNQRGYVLPGSESRTIKDGFDARKAIRMS</sequence>
<dbReference type="OrthoDB" id="550558at2759"/>
<dbReference type="AlphaFoldDB" id="A0A317VH97"/>
<dbReference type="Proteomes" id="UP000247233">
    <property type="component" value="Unassembled WGS sequence"/>
</dbReference>